<dbReference type="GO" id="GO:0005525">
    <property type="term" value="F:GTP binding"/>
    <property type="evidence" value="ECO:0007669"/>
    <property type="project" value="UniProtKB-KW"/>
</dbReference>
<keyword evidence="1 4" id="KW-0547">Nucleotide-binding</keyword>
<keyword evidence="2 4" id="KW-0342">GTP-binding</keyword>
<dbReference type="GO" id="GO:0001664">
    <property type="term" value="F:G protein-coupled receptor binding"/>
    <property type="evidence" value="ECO:0007669"/>
    <property type="project" value="TreeGrafter"/>
</dbReference>
<dbReference type="Pfam" id="PF00503">
    <property type="entry name" value="G-alpha"/>
    <property type="match status" value="1"/>
</dbReference>
<dbReference type="GO" id="GO:0005737">
    <property type="term" value="C:cytoplasm"/>
    <property type="evidence" value="ECO:0007669"/>
    <property type="project" value="TreeGrafter"/>
</dbReference>
<evidence type="ECO:0000256" key="3">
    <source>
        <dbReference type="ARBA" id="ARBA00023224"/>
    </source>
</evidence>
<feature type="binding site" evidence="4">
    <location>
        <position position="378"/>
    </location>
    <ligand>
        <name>GTP</name>
        <dbReference type="ChEBI" id="CHEBI:37565"/>
    </ligand>
</feature>
<feature type="binding site" evidence="5">
    <location>
        <position position="202"/>
    </location>
    <ligand>
        <name>Mg(2+)</name>
        <dbReference type="ChEBI" id="CHEBI:18420"/>
    </ligand>
</feature>
<feature type="binding site" evidence="4">
    <location>
        <begin position="42"/>
        <end position="47"/>
    </location>
    <ligand>
        <name>GTP</name>
        <dbReference type="ChEBI" id="CHEBI:37565"/>
    </ligand>
</feature>
<evidence type="ECO:0000256" key="2">
    <source>
        <dbReference type="ARBA" id="ARBA00023134"/>
    </source>
</evidence>
<dbReference type="PANTHER" id="PTHR10218">
    <property type="entry name" value="GTP-BINDING PROTEIN ALPHA SUBUNIT"/>
    <property type="match status" value="1"/>
</dbReference>
<feature type="binding site" evidence="4">
    <location>
        <begin position="196"/>
        <end position="202"/>
    </location>
    <ligand>
        <name>GTP</name>
        <dbReference type="ChEBI" id="CHEBI:37565"/>
    </ligand>
</feature>
<dbReference type="CDD" id="cd00066">
    <property type="entry name" value="G-alpha"/>
    <property type="match status" value="1"/>
</dbReference>
<dbReference type="GO" id="GO:0031683">
    <property type="term" value="F:G-protein beta/gamma-subunit complex binding"/>
    <property type="evidence" value="ECO:0007669"/>
    <property type="project" value="InterPro"/>
</dbReference>
<feature type="binding site" evidence="4">
    <location>
        <begin position="298"/>
        <end position="301"/>
    </location>
    <ligand>
        <name>GTP</name>
        <dbReference type="ChEBI" id="CHEBI:37565"/>
    </ligand>
</feature>
<dbReference type="EMBL" id="UFQS01000253">
    <property type="protein sequence ID" value="SSX02042.1"/>
    <property type="molecule type" value="Genomic_DNA"/>
</dbReference>
<dbReference type="Gene3D" id="3.40.50.300">
    <property type="entry name" value="P-loop containing nucleotide triphosphate hydrolases"/>
    <property type="match status" value="1"/>
</dbReference>
<protein>
    <submittedName>
        <fullName evidence="6">CSON006752 protein</fullName>
    </submittedName>
</protein>
<dbReference type="SUPFAM" id="SSF47895">
    <property type="entry name" value="Transducin (alpha subunit), insertion domain"/>
    <property type="match status" value="1"/>
</dbReference>
<dbReference type="GO" id="GO:0005834">
    <property type="term" value="C:heterotrimeric G-protein complex"/>
    <property type="evidence" value="ECO:0007669"/>
    <property type="project" value="TreeGrafter"/>
</dbReference>
<dbReference type="InterPro" id="IPR027417">
    <property type="entry name" value="P-loop_NTPase"/>
</dbReference>
<sequence>MLNCIRRRTEESLHSKRMTRKAEQVHKEFEKAVKVLLLGTGESGKTTILKQMKILHSEQAFSDEDRKNKVAEIRYNLHESIYELVRHVPILGLNFDSAENRIKADYILGIGKYPPQVFDDVSFHEFYDKLSKTNLIFSNFKVYCNCVLDLWINDSSIRTAYNHSNEFQLIDNAKYFLDKVETITRADYIPTNEDILKSRKITNGINEVTFKIKMTKGMNTGIQTFKMFDVGGQRNNRNKWLQVFEGIDAVLFVISCGDFDQYLREDPRQNRLKESLELFERVWNNRFLLQAGVICFLNKQDVLMSKIAAGKHINQYFPEYDKFHMSPAEGNIFDEAMRTRCFIRKQLVDIASEPPKRLSQLSYGNQRERQAYFHYTVATDTENVKKVFNDVHDMIVSRNLFELGLL</sequence>
<reference evidence="6" key="1">
    <citation type="submission" date="2018-04" db="EMBL/GenBank/DDBJ databases">
        <authorList>
            <person name="Go L.Y."/>
            <person name="Mitchell J.A."/>
        </authorList>
    </citation>
    <scope>NUCLEOTIDE SEQUENCE</scope>
    <source>
        <tissue evidence="6">Whole organism</tissue>
    </source>
</reference>
<dbReference type="VEuPathDB" id="VectorBase:CSON006752"/>
<evidence type="ECO:0000313" key="7">
    <source>
        <dbReference type="EMBL" id="SSX22419.1"/>
    </source>
</evidence>
<dbReference type="GO" id="GO:0007606">
    <property type="term" value="P:sensory perception of chemical stimulus"/>
    <property type="evidence" value="ECO:0007669"/>
    <property type="project" value="TreeGrafter"/>
</dbReference>
<keyword evidence="3" id="KW-0807">Transducer</keyword>
<keyword evidence="5" id="KW-0460">Magnesium</keyword>
<dbReference type="InterPro" id="IPR001019">
    <property type="entry name" value="Gprotein_alpha_su"/>
</dbReference>
<dbReference type="PANTHER" id="PTHR10218:SF367">
    <property type="entry name" value="GUANINE NUCLEOTIDE-BINDING PROTEIN G(F) SUBUNIT ALPHA"/>
    <property type="match status" value="1"/>
</dbReference>
<evidence type="ECO:0000256" key="5">
    <source>
        <dbReference type="PIRSR" id="PIRSR601019-2"/>
    </source>
</evidence>
<dbReference type="SUPFAM" id="SSF52540">
    <property type="entry name" value="P-loop containing nucleoside triphosphate hydrolases"/>
    <property type="match status" value="1"/>
</dbReference>
<dbReference type="InterPro" id="IPR011025">
    <property type="entry name" value="GproteinA_insert"/>
</dbReference>
<dbReference type="PROSITE" id="PS51882">
    <property type="entry name" value="G_ALPHA"/>
    <property type="match status" value="1"/>
</dbReference>
<feature type="binding site" evidence="5">
    <location>
        <position position="46"/>
    </location>
    <ligand>
        <name>Mg(2+)</name>
        <dbReference type="ChEBI" id="CHEBI:18420"/>
    </ligand>
</feature>
<dbReference type="EMBL" id="UFQT01000253">
    <property type="protein sequence ID" value="SSX22419.1"/>
    <property type="molecule type" value="Genomic_DNA"/>
</dbReference>
<name>A0A336KDT3_CULSO</name>
<dbReference type="GO" id="GO:0046872">
    <property type="term" value="F:metal ion binding"/>
    <property type="evidence" value="ECO:0007669"/>
    <property type="project" value="UniProtKB-KW"/>
</dbReference>
<dbReference type="GO" id="GO:0003924">
    <property type="term" value="F:GTPase activity"/>
    <property type="evidence" value="ECO:0007669"/>
    <property type="project" value="InterPro"/>
</dbReference>
<accession>A0A336KDT3</accession>
<dbReference type="AlphaFoldDB" id="A0A336KDT3"/>
<proteinExistence type="predicted"/>
<dbReference type="FunFam" id="3.40.50.300:FF:000720">
    <property type="entry name" value="Guanine nucleotide-binding protein G(k) subunit alpha"/>
    <property type="match status" value="1"/>
</dbReference>
<dbReference type="SMART" id="SM00275">
    <property type="entry name" value="G_alpha"/>
    <property type="match status" value="1"/>
</dbReference>
<evidence type="ECO:0000256" key="4">
    <source>
        <dbReference type="PIRSR" id="PIRSR601019-1"/>
    </source>
</evidence>
<evidence type="ECO:0000313" key="6">
    <source>
        <dbReference type="EMBL" id="SSX02042.1"/>
    </source>
</evidence>
<dbReference type="GO" id="GO:0007191">
    <property type="term" value="P:adenylate cyclase-activating dopamine receptor signaling pathway"/>
    <property type="evidence" value="ECO:0007669"/>
    <property type="project" value="TreeGrafter"/>
</dbReference>
<reference evidence="7" key="2">
    <citation type="submission" date="2018-07" db="EMBL/GenBank/DDBJ databases">
        <authorList>
            <person name="Quirk P.G."/>
            <person name="Krulwich T.A."/>
        </authorList>
    </citation>
    <scope>NUCLEOTIDE SEQUENCE</scope>
</reference>
<organism evidence="6">
    <name type="scientific">Culicoides sonorensis</name>
    <name type="common">Biting midge</name>
    <dbReference type="NCBI Taxonomy" id="179676"/>
    <lineage>
        <taxon>Eukaryota</taxon>
        <taxon>Metazoa</taxon>
        <taxon>Ecdysozoa</taxon>
        <taxon>Arthropoda</taxon>
        <taxon>Hexapoda</taxon>
        <taxon>Insecta</taxon>
        <taxon>Pterygota</taxon>
        <taxon>Neoptera</taxon>
        <taxon>Endopterygota</taxon>
        <taxon>Diptera</taxon>
        <taxon>Nematocera</taxon>
        <taxon>Chironomoidea</taxon>
        <taxon>Ceratopogonidae</taxon>
        <taxon>Ceratopogoninae</taxon>
        <taxon>Culicoides</taxon>
        <taxon>Monoculicoides</taxon>
    </lineage>
</organism>
<dbReference type="Gene3D" id="1.10.400.10">
    <property type="entry name" value="GI Alpha 1, domain 2-like"/>
    <property type="match status" value="1"/>
</dbReference>
<gene>
    <name evidence="6" type="primary">CSON006752</name>
</gene>
<dbReference type="PRINTS" id="PR00318">
    <property type="entry name" value="GPROTEINA"/>
</dbReference>
<evidence type="ECO:0000256" key="1">
    <source>
        <dbReference type="ARBA" id="ARBA00022741"/>
    </source>
</evidence>
<feature type="binding site" evidence="4">
    <location>
        <begin position="229"/>
        <end position="233"/>
    </location>
    <ligand>
        <name>GTP</name>
        <dbReference type="ChEBI" id="CHEBI:37565"/>
    </ligand>
</feature>
<keyword evidence="5" id="KW-0479">Metal-binding</keyword>